<proteinExistence type="predicted"/>
<keyword evidence="1" id="KW-0472">Membrane</keyword>
<feature type="transmembrane region" description="Helical" evidence="1">
    <location>
        <begin position="21"/>
        <end position="46"/>
    </location>
</feature>
<name>A0A3B0SA56_9ZZZZ</name>
<dbReference type="EMBL" id="UOEK01000250">
    <property type="protein sequence ID" value="VAW03101.1"/>
    <property type="molecule type" value="Genomic_DNA"/>
</dbReference>
<reference evidence="2" key="1">
    <citation type="submission" date="2018-06" db="EMBL/GenBank/DDBJ databases">
        <authorList>
            <person name="Zhirakovskaya E."/>
        </authorList>
    </citation>
    <scope>NUCLEOTIDE SEQUENCE</scope>
</reference>
<accession>A0A3B0SA56</accession>
<sequence length="173" mass="18328">MRSIAARVAKRAAVDLEPGEEINVAIACVPSPYLAFAAVGVVLAIMSNAGPLAAGLIVGLVVAVAMYGLPAMRRWLRSSKPTDLTSTAMPPSPVYLAVTDSGFLVGWRQTLLGRTGPLFLRLPARDVADVTIGRTLGIFLHLRIDFADGRTYRCQVPAGGDLEEFGVSLLAHN</sequence>
<dbReference type="AlphaFoldDB" id="A0A3B0SA56"/>
<keyword evidence="1" id="KW-0812">Transmembrane</keyword>
<feature type="transmembrane region" description="Helical" evidence="1">
    <location>
        <begin position="52"/>
        <end position="70"/>
    </location>
</feature>
<evidence type="ECO:0000313" key="2">
    <source>
        <dbReference type="EMBL" id="VAW03101.1"/>
    </source>
</evidence>
<keyword evidence="1" id="KW-1133">Transmembrane helix</keyword>
<protein>
    <submittedName>
        <fullName evidence="2">Uncharacterized protein</fullName>
    </submittedName>
</protein>
<organism evidence="2">
    <name type="scientific">hydrothermal vent metagenome</name>
    <dbReference type="NCBI Taxonomy" id="652676"/>
    <lineage>
        <taxon>unclassified sequences</taxon>
        <taxon>metagenomes</taxon>
        <taxon>ecological metagenomes</taxon>
    </lineage>
</organism>
<evidence type="ECO:0000256" key="1">
    <source>
        <dbReference type="SAM" id="Phobius"/>
    </source>
</evidence>
<gene>
    <name evidence="2" type="ORF">MNBD_ACTINO02-2745</name>
</gene>